<dbReference type="AlphaFoldDB" id="A0ABD0PLV0"/>
<evidence type="ECO:0000313" key="2">
    <source>
        <dbReference type="Proteomes" id="UP001529510"/>
    </source>
</evidence>
<accession>A0ABD0PLV0</accession>
<name>A0ABD0PLV0_CIRMR</name>
<organism evidence="1 2">
    <name type="scientific">Cirrhinus mrigala</name>
    <name type="common">Mrigala</name>
    <dbReference type="NCBI Taxonomy" id="683832"/>
    <lineage>
        <taxon>Eukaryota</taxon>
        <taxon>Metazoa</taxon>
        <taxon>Chordata</taxon>
        <taxon>Craniata</taxon>
        <taxon>Vertebrata</taxon>
        <taxon>Euteleostomi</taxon>
        <taxon>Actinopterygii</taxon>
        <taxon>Neopterygii</taxon>
        <taxon>Teleostei</taxon>
        <taxon>Ostariophysi</taxon>
        <taxon>Cypriniformes</taxon>
        <taxon>Cyprinidae</taxon>
        <taxon>Labeoninae</taxon>
        <taxon>Labeonini</taxon>
        <taxon>Cirrhinus</taxon>
    </lineage>
</organism>
<feature type="non-terminal residue" evidence="1">
    <location>
        <position position="1"/>
    </location>
</feature>
<feature type="non-terminal residue" evidence="1">
    <location>
        <position position="52"/>
    </location>
</feature>
<sequence length="52" mass="5627">EMWPLKTFLVPEALLSQMPSYGYLAAVSISKGLNLGRGLVCVFMDSPSDPPV</sequence>
<comment type="caution">
    <text evidence="1">The sequence shown here is derived from an EMBL/GenBank/DDBJ whole genome shotgun (WGS) entry which is preliminary data.</text>
</comment>
<proteinExistence type="predicted"/>
<protein>
    <submittedName>
        <fullName evidence="1">Uncharacterized protein</fullName>
    </submittedName>
</protein>
<gene>
    <name evidence="1" type="ORF">M9458_030379</name>
</gene>
<evidence type="ECO:0000313" key="1">
    <source>
        <dbReference type="EMBL" id="KAL0174411.1"/>
    </source>
</evidence>
<reference evidence="1 2" key="1">
    <citation type="submission" date="2024-05" db="EMBL/GenBank/DDBJ databases">
        <title>Genome sequencing and assembly of Indian major carp, Cirrhinus mrigala (Hamilton, 1822).</title>
        <authorList>
            <person name="Mohindra V."/>
            <person name="Chowdhury L.M."/>
            <person name="Lal K."/>
            <person name="Jena J.K."/>
        </authorList>
    </citation>
    <scope>NUCLEOTIDE SEQUENCE [LARGE SCALE GENOMIC DNA]</scope>
    <source>
        <strain evidence="1">CM1030</strain>
        <tissue evidence="1">Blood</tissue>
    </source>
</reference>
<dbReference type="EMBL" id="JAMKFB020000015">
    <property type="protein sequence ID" value="KAL0174411.1"/>
    <property type="molecule type" value="Genomic_DNA"/>
</dbReference>
<keyword evidence="2" id="KW-1185">Reference proteome</keyword>
<dbReference type="Proteomes" id="UP001529510">
    <property type="component" value="Unassembled WGS sequence"/>
</dbReference>